<dbReference type="GO" id="GO:0016787">
    <property type="term" value="F:hydrolase activity"/>
    <property type="evidence" value="ECO:0007669"/>
    <property type="project" value="InterPro"/>
</dbReference>
<dbReference type="InterPro" id="IPR036291">
    <property type="entry name" value="NAD(P)-bd_dom_sf"/>
</dbReference>
<dbReference type="SUPFAM" id="SSF53474">
    <property type="entry name" value="alpha/beta-Hydrolases"/>
    <property type="match status" value="1"/>
</dbReference>
<keyword evidence="2" id="KW-0560">Oxidoreductase</keyword>
<evidence type="ECO:0000313" key="5">
    <source>
        <dbReference type="EMBL" id="CAA9372447.1"/>
    </source>
</evidence>
<feature type="domain" description="Ketoreductase" evidence="4">
    <location>
        <begin position="11"/>
        <end position="196"/>
    </location>
</feature>
<dbReference type="InterPro" id="IPR057326">
    <property type="entry name" value="KR_dom"/>
</dbReference>
<evidence type="ECO:0000256" key="1">
    <source>
        <dbReference type="ARBA" id="ARBA00006484"/>
    </source>
</evidence>
<dbReference type="Pfam" id="PF07859">
    <property type="entry name" value="Abhydrolase_3"/>
    <property type="match status" value="1"/>
</dbReference>
<evidence type="ECO:0000256" key="3">
    <source>
        <dbReference type="RuleBase" id="RU000363"/>
    </source>
</evidence>
<dbReference type="Gene3D" id="3.40.50.1820">
    <property type="entry name" value="alpha/beta hydrolase"/>
    <property type="match status" value="1"/>
</dbReference>
<dbReference type="EMBL" id="CADCTV010000992">
    <property type="protein sequence ID" value="CAA9372447.1"/>
    <property type="molecule type" value="Genomic_DNA"/>
</dbReference>
<sequence>MRLKLKPLNEQVIVITGSDSGIGLATARAAAERGACVVLNSRNEPALERIAEELRAEGAQVAWHAGDVADEAEMRVLAQVAVNAFGRIDTWVNNAGVSIYGEIERTPVDDVRRLFETNYFGLVNGSLAALPHLRRDGGALINVGSVVSGVSIALQGHYSASKHAVKGFTDALRQELEHDGAPVAVTLIRPAGIDTPYTEHARNYMEDAEPMLPPPVYAPEVVARAILDCAVRPQREVLVGGAARQMEMMEGASSRAFDAYVESVVWDQQRAPRGSKRRNDALYAPSVSGRTHGDHHGHVMRTSAYTYTRQHPLKTLLTLGAAAGTAYVLSRFGVMDRLNEELRAWLTGGQEADDGTIARADADMRHVLRHLEALGPQPIETLSPEEARMQPTPADAVKAMLRKHGQTPEPEAVGRVVDRTIPGPAGEIPVRIYTPHGTGPFPVVVYTHGGGWVIATNDTYDSSARAVCNAAEAIIVAVEYRKAP</sequence>
<accession>A0A6J4MYI9</accession>
<dbReference type="NCBIfam" id="NF005495">
    <property type="entry name" value="PRK07109.1"/>
    <property type="match status" value="1"/>
</dbReference>
<dbReference type="PROSITE" id="PS00061">
    <property type="entry name" value="ADH_SHORT"/>
    <property type="match status" value="1"/>
</dbReference>
<evidence type="ECO:0000259" key="4">
    <source>
        <dbReference type="SMART" id="SM00822"/>
    </source>
</evidence>
<dbReference type="AlphaFoldDB" id="A0A6J4MYI9"/>
<dbReference type="GO" id="GO:0016020">
    <property type="term" value="C:membrane"/>
    <property type="evidence" value="ECO:0007669"/>
    <property type="project" value="TreeGrafter"/>
</dbReference>
<dbReference type="PRINTS" id="PR00080">
    <property type="entry name" value="SDRFAMILY"/>
</dbReference>
<dbReference type="PANTHER" id="PTHR44196">
    <property type="entry name" value="DEHYDROGENASE/REDUCTASE SDR FAMILY MEMBER 7B"/>
    <property type="match status" value="1"/>
</dbReference>
<dbReference type="PANTHER" id="PTHR44196:SF1">
    <property type="entry name" value="DEHYDROGENASE_REDUCTASE SDR FAMILY MEMBER 7B"/>
    <property type="match status" value="1"/>
</dbReference>
<dbReference type="GO" id="GO:0016491">
    <property type="term" value="F:oxidoreductase activity"/>
    <property type="evidence" value="ECO:0007669"/>
    <property type="project" value="UniProtKB-KW"/>
</dbReference>
<dbReference type="InterPro" id="IPR020904">
    <property type="entry name" value="Sc_DH/Rdtase_CS"/>
</dbReference>
<comment type="similarity">
    <text evidence="1 3">Belongs to the short-chain dehydrogenases/reductases (SDR) family.</text>
</comment>
<gene>
    <name evidence="5" type="ORF">AVDCRST_MAG89-4710</name>
</gene>
<dbReference type="Gene3D" id="3.40.50.720">
    <property type="entry name" value="NAD(P)-binding Rossmann-like Domain"/>
    <property type="match status" value="1"/>
</dbReference>
<dbReference type="InterPro" id="IPR002347">
    <property type="entry name" value="SDR_fam"/>
</dbReference>
<dbReference type="SMART" id="SM00822">
    <property type="entry name" value="PKS_KR"/>
    <property type="match status" value="1"/>
</dbReference>
<dbReference type="InterPro" id="IPR029058">
    <property type="entry name" value="AB_hydrolase_fold"/>
</dbReference>
<name>A0A6J4MYI9_9BACT</name>
<protein>
    <submittedName>
        <fullName evidence="5">Esterase/lipase</fullName>
    </submittedName>
</protein>
<dbReference type="InterPro" id="IPR013094">
    <property type="entry name" value="AB_hydrolase_3"/>
</dbReference>
<evidence type="ECO:0000256" key="2">
    <source>
        <dbReference type="ARBA" id="ARBA00023002"/>
    </source>
</evidence>
<dbReference type="PRINTS" id="PR00081">
    <property type="entry name" value="GDHRDH"/>
</dbReference>
<proteinExistence type="inferred from homology"/>
<dbReference type="SUPFAM" id="SSF51735">
    <property type="entry name" value="NAD(P)-binding Rossmann-fold domains"/>
    <property type="match status" value="1"/>
</dbReference>
<organism evidence="5">
    <name type="scientific">uncultured Gemmatimonadota bacterium</name>
    <dbReference type="NCBI Taxonomy" id="203437"/>
    <lineage>
        <taxon>Bacteria</taxon>
        <taxon>Pseudomonadati</taxon>
        <taxon>Gemmatimonadota</taxon>
        <taxon>environmental samples</taxon>
    </lineage>
</organism>
<dbReference type="Pfam" id="PF00106">
    <property type="entry name" value="adh_short"/>
    <property type="match status" value="1"/>
</dbReference>
<reference evidence="5" key="1">
    <citation type="submission" date="2020-02" db="EMBL/GenBank/DDBJ databases">
        <authorList>
            <person name="Meier V. D."/>
        </authorList>
    </citation>
    <scope>NUCLEOTIDE SEQUENCE</scope>
    <source>
        <strain evidence="5">AVDCRST_MAG89</strain>
    </source>
</reference>